<dbReference type="SUPFAM" id="SSF54106">
    <property type="entry name" value="LysM domain"/>
    <property type="match status" value="1"/>
</dbReference>
<dbReference type="CDD" id="cd00118">
    <property type="entry name" value="LysM"/>
    <property type="match status" value="1"/>
</dbReference>
<dbReference type="SMART" id="SM00257">
    <property type="entry name" value="LysM"/>
    <property type="match status" value="1"/>
</dbReference>
<dbReference type="PROSITE" id="PS51782">
    <property type="entry name" value="LYSM"/>
    <property type="match status" value="1"/>
</dbReference>
<organism evidence="2 3">
    <name type="scientific">Candidatus Lambdaproteobacteria bacterium RIFOXYD2_FULL_50_16</name>
    <dbReference type="NCBI Taxonomy" id="1817772"/>
    <lineage>
        <taxon>Bacteria</taxon>
        <taxon>Pseudomonadati</taxon>
        <taxon>Pseudomonadota</taxon>
        <taxon>Candidatus Lambdaproteobacteria</taxon>
    </lineage>
</organism>
<dbReference type="STRING" id="1817772.A2527_10790"/>
<accession>A0A1F6GGC9</accession>
<dbReference type="EMBL" id="MFNE01000004">
    <property type="protein sequence ID" value="OGG97168.1"/>
    <property type="molecule type" value="Genomic_DNA"/>
</dbReference>
<dbReference type="PANTHER" id="PTHR21666">
    <property type="entry name" value="PEPTIDASE-RELATED"/>
    <property type="match status" value="1"/>
</dbReference>
<dbReference type="CDD" id="cd12797">
    <property type="entry name" value="M23_peptidase"/>
    <property type="match status" value="1"/>
</dbReference>
<dbReference type="InterPro" id="IPR016047">
    <property type="entry name" value="M23ase_b-sheet_dom"/>
</dbReference>
<evidence type="ECO:0000313" key="2">
    <source>
        <dbReference type="EMBL" id="OGG97168.1"/>
    </source>
</evidence>
<sequence>MLLALASASCAHRFGPQEVGIWYEIQSGEQLEQIAAQYGVDPYVIKKRNEIYEAEDLSEGMVIFIPGIAPEPPEPAPETIGMARRKGERRFPKLTDADPIGRSGKRFIWPAKGSISSGFGPRHGRVHEGIDITKDQGDAIYAAGGGVVDFVGRQRGYGNVIIVDHGNGIKTLYGHNKRHLVRKGDRVRQGQKIARIGSTGRSTGPHLHFEVRVHDRARNPMRYLPLR</sequence>
<dbReference type="InterPro" id="IPR018392">
    <property type="entry name" value="LysM"/>
</dbReference>
<feature type="domain" description="LysM" evidence="1">
    <location>
        <begin position="21"/>
        <end position="65"/>
    </location>
</feature>
<dbReference type="AlphaFoldDB" id="A0A1F6GGC9"/>
<proteinExistence type="predicted"/>
<dbReference type="Gene3D" id="3.10.350.10">
    <property type="entry name" value="LysM domain"/>
    <property type="match status" value="1"/>
</dbReference>
<dbReference type="InterPro" id="IPR036779">
    <property type="entry name" value="LysM_dom_sf"/>
</dbReference>
<dbReference type="PANTHER" id="PTHR21666:SF270">
    <property type="entry name" value="MUREIN HYDROLASE ACTIVATOR ENVC"/>
    <property type="match status" value="1"/>
</dbReference>
<dbReference type="SUPFAM" id="SSF51261">
    <property type="entry name" value="Duplicated hybrid motif"/>
    <property type="match status" value="1"/>
</dbReference>
<dbReference type="InterPro" id="IPR011055">
    <property type="entry name" value="Dup_hybrid_motif"/>
</dbReference>
<dbReference type="Pfam" id="PF01476">
    <property type="entry name" value="LysM"/>
    <property type="match status" value="1"/>
</dbReference>
<dbReference type="GO" id="GO:0004222">
    <property type="term" value="F:metalloendopeptidase activity"/>
    <property type="evidence" value="ECO:0007669"/>
    <property type="project" value="TreeGrafter"/>
</dbReference>
<comment type="caution">
    <text evidence="2">The sequence shown here is derived from an EMBL/GenBank/DDBJ whole genome shotgun (WGS) entry which is preliminary data.</text>
</comment>
<dbReference type="Gene3D" id="2.70.70.10">
    <property type="entry name" value="Glucose Permease (Domain IIA)"/>
    <property type="match status" value="1"/>
</dbReference>
<name>A0A1F6GGC9_9PROT</name>
<evidence type="ECO:0000259" key="1">
    <source>
        <dbReference type="PROSITE" id="PS51782"/>
    </source>
</evidence>
<gene>
    <name evidence="2" type="ORF">A2527_10790</name>
</gene>
<protein>
    <recommendedName>
        <fullName evidence="1">LysM domain-containing protein</fullName>
    </recommendedName>
</protein>
<dbReference type="InterPro" id="IPR050570">
    <property type="entry name" value="Cell_wall_metabolism_enzyme"/>
</dbReference>
<dbReference type="Pfam" id="PF01551">
    <property type="entry name" value="Peptidase_M23"/>
    <property type="match status" value="1"/>
</dbReference>
<reference evidence="2 3" key="1">
    <citation type="journal article" date="2016" name="Nat. Commun.">
        <title>Thousands of microbial genomes shed light on interconnected biogeochemical processes in an aquifer system.</title>
        <authorList>
            <person name="Anantharaman K."/>
            <person name="Brown C.T."/>
            <person name="Hug L.A."/>
            <person name="Sharon I."/>
            <person name="Castelle C.J."/>
            <person name="Probst A.J."/>
            <person name="Thomas B.C."/>
            <person name="Singh A."/>
            <person name="Wilkins M.J."/>
            <person name="Karaoz U."/>
            <person name="Brodie E.L."/>
            <person name="Williams K.H."/>
            <person name="Hubbard S.S."/>
            <person name="Banfield J.F."/>
        </authorList>
    </citation>
    <scope>NUCLEOTIDE SEQUENCE [LARGE SCALE GENOMIC DNA]</scope>
</reference>
<dbReference type="Proteomes" id="UP000178449">
    <property type="component" value="Unassembled WGS sequence"/>
</dbReference>
<evidence type="ECO:0000313" key="3">
    <source>
        <dbReference type="Proteomes" id="UP000178449"/>
    </source>
</evidence>